<protein>
    <submittedName>
        <fullName evidence="2">Uncharacterized protein</fullName>
    </submittedName>
</protein>
<sequence length="126" mass="13484">MLEAEECLEIGGSWLSEETVALSFDIDLDLDCCNAVMALAASLAASRQTHGESSEQNPHSSSGDWKSLSISFSSNTVVKSIILDCESLDVIAVVLIVVSLSSINLFLNFLNLATGLLNLFFENLAV</sequence>
<name>A0A9P8Q8T3_WICPI</name>
<dbReference type="EMBL" id="JAEUBG010001450">
    <property type="protein sequence ID" value="KAH3686393.1"/>
    <property type="molecule type" value="Genomic_DNA"/>
</dbReference>
<proteinExistence type="predicted"/>
<reference evidence="2" key="1">
    <citation type="journal article" date="2021" name="Open Biol.">
        <title>Shared evolutionary footprints suggest mitochondrial oxidative damage underlies multiple complex I losses in fungi.</title>
        <authorList>
            <person name="Schikora-Tamarit M.A."/>
            <person name="Marcet-Houben M."/>
            <person name="Nosek J."/>
            <person name="Gabaldon T."/>
        </authorList>
    </citation>
    <scope>NUCLEOTIDE SEQUENCE</scope>
    <source>
        <strain evidence="2">CBS2887</strain>
    </source>
</reference>
<dbReference type="AlphaFoldDB" id="A0A9P8Q8T3"/>
<dbReference type="Proteomes" id="UP000774326">
    <property type="component" value="Unassembled WGS sequence"/>
</dbReference>
<reference evidence="2" key="2">
    <citation type="submission" date="2021-01" db="EMBL/GenBank/DDBJ databases">
        <authorList>
            <person name="Schikora-Tamarit M.A."/>
        </authorList>
    </citation>
    <scope>NUCLEOTIDE SEQUENCE</scope>
    <source>
        <strain evidence="2">CBS2887</strain>
    </source>
</reference>
<evidence type="ECO:0000313" key="3">
    <source>
        <dbReference type="Proteomes" id="UP000774326"/>
    </source>
</evidence>
<evidence type="ECO:0000313" key="2">
    <source>
        <dbReference type="EMBL" id="KAH3686393.1"/>
    </source>
</evidence>
<keyword evidence="1" id="KW-0472">Membrane</keyword>
<feature type="transmembrane region" description="Helical" evidence="1">
    <location>
        <begin position="88"/>
        <end position="110"/>
    </location>
</feature>
<gene>
    <name evidence="2" type="ORF">WICPIJ_002646</name>
</gene>
<comment type="caution">
    <text evidence="2">The sequence shown here is derived from an EMBL/GenBank/DDBJ whole genome shotgun (WGS) entry which is preliminary data.</text>
</comment>
<keyword evidence="1" id="KW-1133">Transmembrane helix</keyword>
<organism evidence="2 3">
    <name type="scientific">Wickerhamomyces pijperi</name>
    <name type="common">Yeast</name>
    <name type="synonym">Pichia pijperi</name>
    <dbReference type="NCBI Taxonomy" id="599730"/>
    <lineage>
        <taxon>Eukaryota</taxon>
        <taxon>Fungi</taxon>
        <taxon>Dikarya</taxon>
        <taxon>Ascomycota</taxon>
        <taxon>Saccharomycotina</taxon>
        <taxon>Saccharomycetes</taxon>
        <taxon>Phaffomycetales</taxon>
        <taxon>Wickerhamomycetaceae</taxon>
        <taxon>Wickerhamomyces</taxon>
    </lineage>
</organism>
<evidence type="ECO:0000256" key="1">
    <source>
        <dbReference type="SAM" id="Phobius"/>
    </source>
</evidence>
<keyword evidence="3" id="KW-1185">Reference proteome</keyword>
<keyword evidence="1" id="KW-0812">Transmembrane</keyword>
<accession>A0A9P8Q8T3</accession>